<dbReference type="OrthoDB" id="9776650at2"/>
<dbReference type="InterPro" id="IPR036397">
    <property type="entry name" value="RNaseH_sf"/>
</dbReference>
<dbReference type="InterPro" id="IPR013520">
    <property type="entry name" value="Ribonucl_H"/>
</dbReference>
<keyword evidence="3" id="KW-1185">Reference proteome</keyword>
<accession>A0A1M5UI76</accession>
<keyword evidence="2" id="KW-0540">Nuclease</keyword>
<dbReference type="Gene3D" id="3.30.420.10">
    <property type="entry name" value="Ribonuclease H-like superfamily/Ribonuclease H"/>
    <property type="match status" value="1"/>
</dbReference>
<dbReference type="CDD" id="cd06127">
    <property type="entry name" value="DEDDh"/>
    <property type="match status" value="1"/>
</dbReference>
<dbReference type="InterPro" id="IPR012337">
    <property type="entry name" value="RNaseH-like_sf"/>
</dbReference>
<dbReference type="EMBL" id="FQXM01000008">
    <property type="protein sequence ID" value="SHH62621.1"/>
    <property type="molecule type" value="Genomic_DNA"/>
</dbReference>
<evidence type="ECO:0000259" key="1">
    <source>
        <dbReference type="SMART" id="SM00479"/>
    </source>
</evidence>
<feature type="domain" description="Exonuclease" evidence="1">
    <location>
        <begin position="2"/>
        <end position="192"/>
    </location>
</feature>
<dbReference type="PANTHER" id="PTHR30231">
    <property type="entry name" value="DNA POLYMERASE III SUBUNIT EPSILON"/>
    <property type="match status" value="1"/>
</dbReference>
<organism evidence="2 3">
    <name type="scientific">Clostridium grantii DSM 8605</name>
    <dbReference type="NCBI Taxonomy" id="1121316"/>
    <lineage>
        <taxon>Bacteria</taxon>
        <taxon>Bacillati</taxon>
        <taxon>Bacillota</taxon>
        <taxon>Clostridia</taxon>
        <taxon>Eubacteriales</taxon>
        <taxon>Clostridiaceae</taxon>
        <taxon>Clostridium</taxon>
    </lineage>
</organism>
<dbReference type="PANTHER" id="PTHR30231:SF41">
    <property type="entry name" value="DNA POLYMERASE III SUBUNIT EPSILON"/>
    <property type="match status" value="1"/>
</dbReference>
<gene>
    <name evidence="2" type="ORF">SAMN02745207_01748</name>
</gene>
<dbReference type="GO" id="GO:0005829">
    <property type="term" value="C:cytosol"/>
    <property type="evidence" value="ECO:0007669"/>
    <property type="project" value="TreeGrafter"/>
</dbReference>
<dbReference type="RefSeq" id="WP_073338056.1">
    <property type="nucleotide sequence ID" value="NZ_FQXM01000008.1"/>
</dbReference>
<proteinExistence type="predicted"/>
<dbReference type="GO" id="GO:0008408">
    <property type="term" value="F:3'-5' exonuclease activity"/>
    <property type="evidence" value="ECO:0007669"/>
    <property type="project" value="TreeGrafter"/>
</dbReference>
<keyword evidence="2" id="KW-0269">Exonuclease</keyword>
<dbReference type="SMART" id="SM00479">
    <property type="entry name" value="EXOIII"/>
    <property type="match status" value="1"/>
</dbReference>
<reference evidence="2 3" key="1">
    <citation type="submission" date="2016-11" db="EMBL/GenBank/DDBJ databases">
        <authorList>
            <person name="Jaros S."/>
            <person name="Januszkiewicz K."/>
            <person name="Wedrychowicz H."/>
        </authorList>
    </citation>
    <scope>NUCLEOTIDE SEQUENCE [LARGE SCALE GENOMIC DNA]</scope>
    <source>
        <strain evidence="2 3">DSM 8605</strain>
    </source>
</reference>
<sequence>MKSVFIDTETTGINPGKIVQLTYIIEENKVFTEAKNFFFMIEDGEMEAGAEKVHGFSVDKLVTLSKGRIFEDSIDEIIEDLTDCIFIAHNVKFDKKFVDAELKRLNLKLPFNKEFCTMKYFKDIVELPSRDGRGFKNPKLSEVVKYYNLDSNDILKTTKKLFHTNEVSFHDARFDTTAMYMCCLLSQNRPMLVIEEYDQTNLF</sequence>
<keyword evidence="2" id="KW-0378">Hydrolase</keyword>
<dbReference type="GO" id="GO:0003676">
    <property type="term" value="F:nucleic acid binding"/>
    <property type="evidence" value="ECO:0007669"/>
    <property type="project" value="InterPro"/>
</dbReference>
<dbReference type="SUPFAM" id="SSF53098">
    <property type="entry name" value="Ribonuclease H-like"/>
    <property type="match status" value="1"/>
</dbReference>
<dbReference type="Proteomes" id="UP000184447">
    <property type="component" value="Unassembled WGS sequence"/>
</dbReference>
<evidence type="ECO:0000313" key="3">
    <source>
        <dbReference type="Proteomes" id="UP000184447"/>
    </source>
</evidence>
<name>A0A1M5UI76_9CLOT</name>
<dbReference type="STRING" id="1121316.SAMN02745207_01748"/>
<evidence type="ECO:0000313" key="2">
    <source>
        <dbReference type="EMBL" id="SHH62621.1"/>
    </source>
</evidence>
<dbReference type="Pfam" id="PF00929">
    <property type="entry name" value="RNase_T"/>
    <property type="match status" value="1"/>
</dbReference>
<dbReference type="GO" id="GO:0045004">
    <property type="term" value="P:DNA replication proofreading"/>
    <property type="evidence" value="ECO:0007669"/>
    <property type="project" value="TreeGrafter"/>
</dbReference>
<dbReference type="AlphaFoldDB" id="A0A1M5UI76"/>
<protein>
    <submittedName>
        <fullName evidence="2">Exonuclease</fullName>
    </submittedName>
</protein>